<name>A0A7J9DGH2_9ROSI</name>
<proteinExistence type="predicted"/>
<accession>A0A7J9DGH2</accession>
<gene>
    <name evidence="2" type="ORF">Gotri_022659</name>
</gene>
<dbReference type="Proteomes" id="UP000593568">
    <property type="component" value="Unassembled WGS sequence"/>
</dbReference>
<organism evidence="2 3">
    <name type="scientific">Gossypium trilobum</name>
    <dbReference type="NCBI Taxonomy" id="34281"/>
    <lineage>
        <taxon>Eukaryota</taxon>
        <taxon>Viridiplantae</taxon>
        <taxon>Streptophyta</taxon>
        <taxon>Embryophyta</taxon>
        <taxon>Tracheophyta</taxon>
        <taxon>Spermatophyta</taxon>
        <taxon>Magnoliopsida</taxon>
        <taxon>eudicotyledons</taxon>
        <taxon>Gunneridae</taxon>
        <taxon>Pentapetalae</taxon>
        <taxon>rosids</taxon>
        <taxon>malvids</taxon>
        <taxon>Malvales</taxon>
        <taxon>Malvaceae</taxon>
        <taxon>Malvoideae</taxon>
        <taxon>Gossypium</taxon>
    </lineage>
</organism>
<comment type="caution">
    <text evidence="2">The sequence shown here is derived from an EMBL/GenBank/DDBJ whole genome shotgun (WGS) entry which is preliminary data.</text>
</comment>
<keyword evidence="3" id="KW-1185">Reference proteome</keyword>
<protein>
    <submittedName>
        <fullName evidence="2">Uncharacterized protein</fullName>
    </submittedName>
</protein>
<keyword evidence="1" id="KW-0812">Transmembrane</keyword>
<dbReference type="AlphaFoldDB" id="A0A7J9DGH2"/>
<evidence type="ECO:0000313" key="2">
    <source>
        <dbReference type="EMBL" id="MBA0759842.1"/>
    </source>
</evidence>
<sequence length="86" mass="9769">MAKALELDEKEMMEYFEDGMQPIKMTYYPPCPQLDLVMGITLTSIPLFTPFFSNLIVLMAFTFTKKMFGSPLISSQMPLSSILGIF</sequence>
<dbReference type="EMBL" id="JABEZW010000002">
    <property type="protein sequence ID" value="MBA0759842.1"/>
    <property type="molecule type" value="Genomic_DNA"/>
</dbReference>
<keyword evidence="1" id="KW-1133">Transmembrane helix</keyword>
<dbReference type="SUPFAM" id="SSF51197">
    <property type="entry name" value="Clavaminate synthase-like"/>
    <property type="match status" value="1"/>
</dbReference>
<reference evidence="2 3" key="1">
    <citation type="journal article" date="2019" name="Genome Biol. Evol.">
        <title>Insights into the evolution of the New World diploid cottons (Gossypium, subgenus Houzingenia) based on genome sequencing.</title>
        <authorList>
            <person name="Grover C.E."/>
            <person name="Arick M.A. 2nd"/>
            <person name="Thrash A."/>
            <person name="Conover J.L."/>
            <person name="Sanders W.S."/>
            <person name="Peterson D.G."/>
            <person name="Frelichowski J.E."/>
            <person name="Scheffler J.A."/>
            <person name="Scheffler B.E."/>
            <person name="Wendel J.F."/>
        </authorList>
    </citation>
    <scope>NUCLEOTIDE SEQUENCE [LARGE SCALE GENOMIC DNA]</scope>
    <source>
        <strain evidence="2">8</strain>
        <tissue evidence="2">Leaf</tissue>
    </source>
</reference>
<feature type="transmembrane region" description="Helical" evidence="1">
    <location>
        <begin position="36"/>
        <end position="61"/>
    </location>
</feature>
<evidence type="ECO:0000256" key="1">
    <source>
        <dbReference type="SAM" id="Phobius"/>
    </source>
</evidence>
<keyword evidence="1" id="KW-0472">Membrane</keyword>
<evidence type="ECO:0000313" key="3">
    <source>
        <dbReference type="Proteomes" id="UP000593568"/>
    </source>
</evidence>